<dbReference type="EMBL" id="CAJOBR010055727">
    <property type="protein sequence ID" value="CAF5061190.1"/>
    <property type="molecule type" value="Genomic_DNA"/>
</dbReference>
<name>A0A822D672_9BILA</name>
<proteinExistence type="predicted"/>
<feature type="non-terminal residue" evidence="2">
    <location>
        <position position="1"/>
    </location>
</feature>
<gene>
    <name evidence="2" type="ORF">QYT958_LOCUS42664</name>
</gene>
<reference evidence="2" key="1">
    <citation type="submission" date="2021-02" db="EMBL/GenBank/DDBJ databases">
        <authorList>
            <person name="Nowell W R."/>
        </authorList>
    </citation>
    <scope>NUCLEOTIDE SEQUENCE</scope>
</reference>
<organism evidence="2 3">
    <name type="scientific">Rotaria socialis</name>
    <dbReference type="NCBI Taxonomy" id="392032"/>
    <lineage>
        <taxon>Eukaryota</taxon>
        <taxon>Metazoa</taxon>
        <taxon>Spiralia</taxon>
        <taxon>Gnathifera</taxon>
        <taxon>Rotifera</taxon>
        <taxon>Eurotatoria</taxon>
        <taxon>Bdelloidea</taxon>
        <taxon>Philodinida</taxon>
        <taxon>Philodinidae</taxon>
        <taxon>Rotaria</taxon>
    </lineage>
</organism>
<dbReference type="Proteomes" id="UP000663848">
    <property type="component" value="Unassembled WGS sequence"/>
</dbReference>
<evidence type="ECO:0000313" key="3">
    <source>
        <dbReference type="Proteomes" id="UP000663848"/>
    </source>
</evidence>
<feature type="compositionally biased region" description="Polar residues" evidence="1">
    <location>
        <begin position="53"/>
        <end position="67"/>
    </location>
</feature>
<comment type="caution">
    <text evidence="2">The sequence shown here is derived from an EMBL/GenBank/DDBJ whole genome shotgun (WGS) entry which is preliminary data.</text>
</comment>
<protein>
    <submittedName>
        <fullName evidence="2">Uncharacterized protein</fullName>
    </submittedName>
</protein>
<evidence type="ECO:0000313" key="2">
    <source>
        <dbReference type="EMBL" id="CAF5061190.1"/>
    </source>
</evidence>
<accession>A0A822D672</accession>
<sequence length="87" mass="8923">APAPAATTTTTSAIVLPTTAHRLSTKAAAAFSVLDSTARRSFRAFGNRNLNSTTASFGPNIGTTSELSKSDESINDPSNIPTAKVSI</sequence>
<feature type="region of interest" description="Disordered" evidence="1">
    <location>
        <begin position="53"/>
        <end position="87"/>
    </location>
</feature>
<evidence type="ECO:0000256" key="1">
    <source>
        <dbReference type="SAM" id="MobiDB-lite"/>
    </source>
</evidence>
<dbReference type="AlphaFoldDB" id="A0A822D672"/>
<feature type="non-terminal residue" evidence="2">
    <location>
        <position position="87"/>
    </location>
</feature>